<sequence>MGVAEVMDIGAGGVEESGAQRIDALGASDHGRLSAARKLGERAQCDLDRAGAAPGEGDGEEIHQGALGLMPHLRGNVVPPRCNNVLSKALGHAGFVQHCYPHLKFGRSIAGWRKSATGRSVDQTGNLPWRTIGSD</sequence>
<name>A0A1J5PJ02_9ZZZZ</name>
<reference evidence="2" key="1">
    <citation type="submission" date="2016-10" db="EMBL/GenBank/DDBJ databases">
        <title>Sequence of Gallionella enrichment culture.</title>
        <authorList>
            <person name="Poehlein A."/>
            <person name="Muehling M."/>
            <person name="Daniel R."/>
        </authorList>
    </citation>
    <scope>NUCLEOTIDE SEQUENCE</scope>
</reference>
<feature type="region of interest" description="Disordered" evidence="1">
    <location>
        <begin position="115"/>
        <end position="135"/>
    </location>
</feature>
<gene>
    <name evidence="2" type="ORF">GALL_509020</name>
</gene>
<protein>
    <submittedName>
        <fullName evidence="2">Uncharacterized protein</fullName>
    </submittedName>
</protein>
<dbReference type="EMBL" id="MLJW01005873">
    <property type="protein sequence ID" value="OIQ67516.1"/>
    <property type="molecule type" value="Genomic_DNA"/>
</dbReference>
<accession>A0A1J5PJ02</accession>
<feature type="compositionally biased region" description="Polar residues" evidence="1">
    <location>
        <begin position="117"/>
        <end position="126"/>
    </location>
</feature>
<evidence type="ECO:0000256" key="1">
    <source>
        <dbReference type="SAM" id="MobiDB-lite"/>
    </source>
</evidence>
<proteinExistence type="predicted"/>
<organism evidence="2">
    <name type="scientific">mine drainage metagenome</name>
    <dbReference type="NCBI Taxonomy" id="410659"/>
    <lineage>
        <taxon>unclassified sequences</taxon>
        <taxon>metagenomes</taxon>
        <taxon>ecological metagenomes</taxon>
    </lineage>
</organism>
<dbReference type="AlphaFoldDB" id="A0A1J5PJ02"/>
<comment type="caution">
    <text evidence="2">The sequence shown here is derived from an EMBL/GenBank/DDBJ whole genome shotgun (WGS) entry which is preliminary data.</text>
</comment>
<evidence type="ECO:0000313" key="2">
    <source>
        <dbReference type="EMBL" id="OIQ67516.1"/>
    </source>
</evidence>